<dbReference type="SMART" id="SM00028">
    <property type="entry name" value="TPR"/>
    <property type="match status" value="3"/>
</dbReference>
<evidence type="ECO:0000313" key="4">
    <source>
        <dbReference type="EMBL" id="ETO31851.1"/>
    </source>
</evidence>
<proteinExistence type="predicted"/>
<dbReference type="Proteomes" id="UP000023152">
    <property type="component" value="Unassembled WGS sequence"/>
</dbReference>
<evidence type="ECO:0000256" key="3">
    <source>
        <dbReference type="PROSITE-ProRule" id="PRU00339"/>
    </source>
</evidence>
<evidence type="ECO:0000256" key="1">
    <source>
        <dbReference type="ARBA" id="ARBA00022737"/>
    </source>
</evidence>
<dbReference type="Pfam" id="PF13424">
    <property type="entry name" value="TPR_12"/>
    <property type="match status" value="2"/>
</dbReference>
<dbReference type="OrthoDB" id="10031679at2759"/>
<evidence type="ECO:0000313" key="5">
    <source>
        <dbReference type="Proteomes" id="UP000023152"/>
    </source>
</evidence>
<reference evidence="4 5" key="1">
    <citation type="journal article" date="2013" name="Curr. Biol.">
        <title>The Genome of the Foraminiferan Reticulomyxa filosa.</title>
        <authorList>
            <person name="Glockner G."/>
            <person name="Hulsmann N."/>
            <person name="Schleicher M."/>
            <person name="Noegel A.A."/>
            <person name="Eichinger L."/>
            <person name="Gallinger C."/>
            <person name="Pawlowski J."/>
            <person name="Sierra R."/>
            <person name="Euteneuer U."/>
            <person name="Pillet L."/>
            <person name="Moustafa A."/>
            <person name="Platzer M."/>
            <person name="Groth M."/>
            <person name="Szafranski K."/>
            <person name="Schliwa M."/>
        </authorList>
    </citation>
    <scope>NUCLEOTIDE SEQUENCE [LARGE SCALE GENOMIC DNA]</scope>
</reference>
<dbReference type="PANTHER" id="PTHR45641">
    <property type="entry name" value="TETRATRICOPEPTIDE REPEAT PROTEIN (AFU_ORTHOLOGUE AFUA_6G03870)"/>
    <property type="match status" value="1"/>
</dbReference>
<dbReference type="AlphaFoldDB" id="X6P0V7"/>
<dbReference type="PROSITE" id="PS50005">
    <property type="entry name" value="TPR"/>
    <property type="match status" value="1"/>
</dbReference>
<sequence>MFSSEVFVTIGSKKYTLHLTNLTFDDLKEQVVKASEEDERGKVLTKITDLNGHDIETDKQLQNTSPLHFYAYFQSNDQEKKETNPAEIQTETLDLKTHWNRNWRKANTEAVKIVMEMLKNDEQGLIVVANDTHAWQVAINESLQTSKDDEFSFHVLINNEILETKIFGEYCLYVITSKIILFNGITIDGNVYAVNCEIQCKGDNVNITTQLFVTSHAIISQSLTKSISPIQWNAKIHHDILVQIQDFEEQSERCAGQRKYVESIHYLQQALQIAIDIFGLKHPYIAIMYNLIGINYKDNRQYDEAVIYYKKAIKLVIDIFGNTSLHVGNTLFNLGHLYCNNKKQYDKAIKCYERSLQIRKDIFKIKDRFIGDSYSNLGLSFKQKGEVNSAHQYYEEAWKAYSVIFGEWNDETLRSKTHIKELE</sequence>
<keyword evidence="2 3" id="KW-0802">TPR repeat</keyword>
<dbReference type="PANTHER" id="PTHR45641:SF19">
    <property type="entry name" value="NEPHROCYSTIN-3"/>
    <property type="match status" value="1"/>
</dbReference>
<keyword evidence="5" id="KW-1185">Reference proteome</keyword>
<gene>
    <name evidence="4" type="ORF">RFI_05268</name>
</gene>
<protein>
    <submittedName>
        <fullName evidence="4">Uncharacterized protein</fullName>
    </submittedName>
</protein>
<name>X6P0V7_RETFI</name>
<dbReference type="EMBL" id="ASPP01004646">
    <property type="protein sequence ID" value="ETO31851.1"/>
    <property type="molecule type" value="Genomic_DNA"/>
</dbReference>
<dbReference type="Gene3D" id="1.25.40.10">
    <property type="entry name" value="Tetratricopeptide repeat domain"/>
    <property type="match status" value="1"/>
</dbReference>
<accession>X6P0V7</accession>
<dbReference type="InterPro" id="IPR011990">
    <property type="entry name" value="TPR-like_helical_dom_sf"/>
</dbReference>
<organism evidence="4 5">
    <name type="scientific">Reticulomyxa filosa</name>
    <dbReference type="NCBI Taxonomy" id="46433"/>
    <lineage>
        <taxon>Eukaryota</taxon>
        <taxon>Sar</taxon>
        <taxon>Rhizaria</taxon>
        <taxon>Retaria</taxon>
        <taxon>Foraminifera</taxon>
        <taxon>Monothalamids</taxon>
        <taxon>Reticulomyxidae</taxon>
        <taxon>Reticulomyxa</taxon>
    </lineage>
</organism>
<feature type="repeat" description="TPR" evidence="3">
    <location>
        <begin position="286"/>
        <end position="319"/>
    </location>
</feature>
<evidence type="ECO:0000256" key="2">
    <source>
        <dbReference type="ARBA" id="ARBA00022803"/>
    </source>
</evidence>
<keyword evidence="1" id="KW-0677">Repeat</keyword>
<comment type="caution">
    <text evidence="4">The sequence shown here is derived from an EMBL/GenBank/DDBJ whole genome shotgun (WGS) entry which is preliminary data.</text>
</comment>
<dbReference type="InterPro" id="IPR019734">
    <property type="entry name" value="TPR_rpt"/>
</dbReference>
<dbReference type="SUPFAM" id="SSF48452">
    <property type="entry name" value="TPR-like"/>
    <property type="match status" value="1"/>
</dbReference>